<dbReference type="InterPro" id="IPR001279">
    <property type="entry name" value="Metallo-B-lactamas"/>
</dbReference>
<evidence type="ECO:0000313" key="2">
    <source>
        <dbReference type="EMBL" id="NHF58742.1"/>
    </source>
</evidence>
<evidence type="ECO:0000259" key="1">
    <source>
        <dbReference type="SMART" id="SM00849"/>
    </source>
</evidence>
<dbReference type="Gene3D" id="3.60.15.10">
    <property type="entry name" value="Ribonuclease Z/Hydroxyacylglutathione hydrolase-like"/>
    <property type="match status" value="1"/>
</dbReference>
<reference evidence="2" key="2">
    <citation type="submission" date="2020-03" db="EMBL/GenBank/DDBJ databases">
        <title>Flavobacteriaceae bacterium strain TP-CH-4, a member of the family Flavobacteriaceae isolated from a deep-sea seamount.</title>
        <authorList>
            <person name="Zhang D.-C."/>
        </authorList>
    </citation>
    <scope>NUCLEOTIDE SEQUENCE</scope>
    <source>
        <strain evidence="2">TP-CH-4</strain>
    </source>
</reference>
<feature type="domain" description="Metallo-beta-lactamase" evidence="1">
    <location>
        <begin position="117"/>
        <end position="313"/>
    </location>
</feature>
<dbReference type="EMBL" id="VIKU02000001">
    <property type="protein sequence ID" value="NHF58742.1"/>
    <property type="molecule type" value="Genomic_DNA"/>
</dbReference>
<dbReference type="PANTHER" id="PTHR15032:SF4">
    <property type="entry name" value="N-ACYL-PHOSPHATIDYLETHANOLAMINE-HYDROLYZING PHOSPHOLIPASE D"/>
    <property type="match status" value="1"/>
</dbReference>
<keyword evidence="3" id="KW-1185">Reference proteome</keyword>
<reference evidence="2" key="1">
    <citation type="submission" date="2019-07" db="EMBL/GenBank/DDBJ databases">
        <authorList>
            <person name="De-Chao Zhang Q."/>
        </authorList>
    </citation>
    <scope>NUCLEOTIDE SEQUENCE</scope>
    <source>
        <strain evidence="2">TP-CH-4</strain>
    </source>
</reference>
<comment type="caution">
    <text evidence="2">The sequence shown here is derived from an EMBL/GenBank/DDBJ whole genome shotgun (WGS) entry which is preliminary data.</text>
</comment>
<name>A0A967E4U2_9FLAO</name>
<proteinExistence type="predicted"/>
<dbReference type="PANTHER" id="PTHR15032">
    <property type="entry name" value="N-ACYL-PHOSPHATIDYLETHANOLAMINE-HYDROLYZING PHOSPHOLIPASE D"/>
    <property type="match status" value="1"/>
</dbReference>
<gene>
    <name evidence="2" type="ORF">FK220_005285</name>
</gene>
<dbReference type="SUPFAM" id="SSF56281">
    <property type="entry name" value="Metallo-hydrolase/oxidoreductase"/>
    <property type="match status" value="1"/>
</dbReference>
<dbReference type="InterPro" id="IPR036866">
    <property type="entry name" value="RibonucZ/Hydroxyglut_hydro"/>
</dbReference>
<dbReference type="GO" id="GO:0070290">
    <property type="term" value="F:N-acylphosphatidylethanolamine-specific phospholipase D activity"/>
    <property type="evidence" value="ECO:0007669"/>
    <property type="project" value="InterPro"/>
</dbReference>
<dbReference type="GO" id="GO:0008270">
    <property type="term" value="F:zinc ion binding"/>
    <property type="evidence" value="ECO:0007669"/>
    <property type="project" value="InterPro"/>
</dbReference>
<dbReference type="RefSeq" id="WP_152573214.1">
    <property type="nucleotide sequence ID" value="NZ_VIKU02000001.1"/>
</dbReference>
<evidence type="ECO:0000313" key="3">
    <source>
        <dbReference type="Proteomes" id="UP000707206"/>
    </source>
</evidence>
<dbReference type="InterPro" id="IPR024884">
    <property type="entry name" value="NAPE-PLD"/>
</dbReference>
<dbReference type="GO" id="GO:0005737">
    <property type="term" value="C:cytoplasm"/>
    <property type="evidence" value="ECO:0007669"/>
    <property type="project" value="TreeGrafter"/>
</dbReference>
<sequence>MRKLKKILKKMGMFFLALVVFLVIVAVLFLNFSPQFGGTPNEADRTRFTHSENYKEGVFVNRDGVTMEMGFDKFFKSLTGYFSPQPNTKPERDLSVEKIDSLNIADYEGPTRMIWFGHSTFLLQMNGKILLIDPMFGLVPAPHPWLGANRFSAELPIAMEKLPKIDAVIFSHDHYDHLDYGSVQLLKDKVARFYVPLGVGAHLREWGVSEDIIVESDWWDEIQFQDLKFICAPAQHFSGRGLNDRGKTLWCSWIIQSTKENIFFSGDSGYGLHFKEIGAQYGPFDFAMMECGQYNELWKEIHMMPEETVQAGIDVQAQTIMPIHWGSFKLAMHPWTEPVERLTQKANELGIPWTVPKIGEPIYLNGDKPIQEDWWTNF</sequence>
<organism evidence="2 3">
    <name type="scientific">Pelagihabitans pacificus</name>
    <dbReference type="NCBI Taxonomy" id="2696054"/>
    <lineage>
        <taxon>Bacteria</taxon>
        <taxon>Pseudomonadati</taxon>
        <taxon>Bacteroidota</taxon>
        <taxon>Flavobacteriia</taxon>
        <taxon>Flavobacteriales</taxon>
        <taxon>Flavobacteriaceae</taxon>
        <taxon>Pelagihabitans</taxon>
    </lineage>
</organism>
<dbReference type="AlphaFoldDB" id="A0A967E4U2"/>
<accession>A0A967E4U2</accession>
<dbReference type="Pfam" id="PF12706">
    <property type="entry name" value="Lactamase_B_2"/>
    <property type="match status" value="1"/>
</dbReference>
<protein>
    <recommendedName>
        <fullName evidence="1">Metallo-beta-lactamase domain-containing protein</fullName>
    </recommendedName>
</protein>
<dbReference type="Proteomes" id="UP000707206">
    <property type="component" value="Unassembled WGS sequence"/>
</dbReference>
<dbReference type="SMART" id="SM00849">
    <property type="entry name" value="Lactamase_B"/>
    <property type="match status" value="1"/>
</dbReference>
<dbReference type="PIRSF" id="PIRSF038896">
    <property type="entry name" value="NAPE-PLD"/>
    <property type="match status" value="1"/>
</dbReference>